<dbReference type="InterPro" id="IPR000531">
    <property type="entry name" value="Beta-barrel_TonB"/>
</dbReference>
<keyword evidence="4" id="KW-0798">TonB box</keyword>
<dbReference type="PANTHER" id="PTHR30069:SF57">
    <property type="entry name" value="TONB-DEPENDENT RECEPTOR"/>
    <property type="match status" value="1"/>
</dbReference>
<name>A0A644V1Y4_9ZZZZ</name>
<feature type="domain" description="TonB-dependent receptor-like beta-barrel" evidence="7">
    <location>
        <begin position="316"/>
        <end position="740"/>
    </location>
</feature>
<dbReference type="CDD" id="cd01347">
    <property type="entry name" value="ligand_gated_channel"/>
    <property type="match status" value="1"/>
</dbReference>
<dbReference type="InterPro" id="IPR037066">
    <property type="entry name" value="Plug_dom_sf"/>
</dbReference>
<dbReference type="SUPFAM" id="SSF49464">
    <property type="entry name" value="Carboxypeptidase regulatory domain-like"/>
    <property type="match status" value="1"/>
</dbReference>
<sequence length="776" mass="86439">MKFKVFVILLFSSVLMFAQTHYIPEGSIENVTARVRKTDANIFGHTVDKHTSEHIGFITIRVKGSTIGTATDASGHFNLHNLPADELTVVASGVGYKTKEVKVKLESGKSIELNFEMEEDAVMLDNIVVSANRNETRRREAPSIVNVVTGKLFENTNSVCLAQGLNFQPGLRVENNCQNCGFQQVRINGLEGPYSQILIDSRPIFSALAGVYGIEQIPANMIDRVEVVRGGGSALFGSNAIAGTINIITKEPMSSSLTVSNSTMFIGGSSADINTSVNAALVSDDYRTGVSIYGSSRQREGWDANGDGFTEIGLITARNIGFRSYFKTGDQSKLTAEYHNLSEFRRGGNKLNLPAHQADITEQTDHNINTGGVKWDYFTPDYKHRLNLFTSAQKIKRDSYYGAGQDPNAYGLTSDLSWVAGAQYAYSFDKLIFMPSDLTIGTEYNYNKLTDQQLAYERQINQEMNIKSIFLQNEWKNKTLSLLMGLRYDKHNLIEKPIFSPRVNLRYNPKEWVNFRASYAEGFRAPQAFDEDLHLTAVGGVVQIIVLDPNLKPEHSRSYSVSADFYKTFGKVQTNLLVEGFYTEIDDVFYLEEAGVDATGQTRLMRKNGSGAVVKGINIEGKAIPSVKTNVQAGFTIQQSLYKEAESWSENPNLEPRREMFRSPDLYGYLTASYNPLKQMTIALSGTYTGSMLVQHYGVQIEDDKEVWTPGFFDLGLKLSYDFKLSKGAKLQLNGGIQNIFNSFQRDFDTGETRDAGYMYGPSLPRSFYAGLKLSL</sequence>
<evidence type="ECO:0000259" key="8">
    <source>
        <dbReference type="Pfam" id="PF07715"/>
    </source>
</evidence>
<keyword evidence="5" id="KW-0472">Membrane</keyword>
<reference evidence="9" key="1">
    <citation type="submission" date="2019-08" db="EMBL/GenBank/DDBJ databases">
        <authorList>
            <person name="Kucharzyk K."/>
            <person name="Murdoch R.W."/>
            <person name="Higgins S."/>
            <person name="Loffler F."/>
        </authorList>
    </citation>
    <scope>NUCLEOTIDE SEQUENCE</scope>
</reference>
<comment type="subcellular location">
    <subcellularLocation>
        <location evidence="1">Cell outer membrane</location>
        <topology evidence="1">Multi-pass membrane protein</topology>
    </subcellularLocation>
</comment>
<dbReference type="SUPFAM" id="SSF56935">
    <property type="entry name" value="Porins"/>
    <property type="match status" value="1"/>
</dbReference>
<evidence type="ECO:0000313" key="9">
    <source>
        <dbReference type="EMBL" id="MPL85350.1"/>
    </source>
</evidence>
<organism evidence="9">
    <name type="scientific">bioreactor metagenome</name>
    <dbReference type="NCBI Taxonomy" id="1076179"/>
    <lineage>
        <taxon>unclassified sequences</taxon>
        <taxon>metagenomes</taxon>
        <taxon>ecological metagenomes</taxon>
    </lineage>
</organism>
<keyword evidence="3" id="KW-0812">Transmembrane</keyword>
<dbReference type="InterPro" id="IPR039426">
    <property type="entry name" value="TonB-dep_rcpt-like"/>
</dbReference>
<dbReference type="Pfam" id="PF00593">
    <property type="entry name" value="TonB_dep_Rec_b-barrel"/>
    <property type="match status" value="1"/>
</dbReference>
<accession>A0A644V1Y4</accession>
<evidence type="ECO:0000259" key="7">
    <source>
        <dbReference type="Pfam" id="PF00593"/>
    </source>
</evidence>
<dbReference type="AlphaFoldDB" id="A0A644V1Y4"/>
<evidence type="ECO:0000256" key="6">
    <source>
        <dbReference type="ARBA" id="ARBA00023237"/>
    </source>
</evidence>
<dbReference type="PANTHER" id="PTHR30069">
    <property type="entry name" value="TONB-DEPENDENT OUTER MEMBRANE RECEPTOR"/>
    <property type="match status" value="1"/>
</dbReference>
<dbReference type="Pfam" id="PF13715">
    <property type="entry name" value="CarbopepD_reg_2"/>
    <property type="match status" value="1"/>
</dbReference>
<feature type="domain" description="TonB-dependent receptor plug" evidence="8">
    <location>
        <begin position="138"/>
        <end position="244"/>
    </location>
</feature>
<keyword evidence="6" id="KW-0998">Cell outer membrane</keyword>
<evidence type="ECO:0000256" key="5">
    <source>
        <dbReference type="ARBA" id="ARBA00023136"/>
    </source>
</evidence>
<dbReference type="GO" id="GO:0044718">
    <property type="term" value="P:siderophore transmembrane transport"/>
    <property type="evidence" value="ECO:0007669"/>
    <property type="project" value="TreeGrafter"/>
</dbReference>
<dbReference type="InterPro" id="IPR008969">
    <property type="entry name" value="CarboxyPept-like_regulatory"/>
</dbReference>
<dbReference type="InterPro" id="IPR012910">
    <property type="entry name" value="Plug_dom"/>
</dbReference>
<dbReference type="PROSITE" id="PS52016">
    <property type="entry name" value="TONB_DEPENDENT_REC_3"/>
    <property type="match status" value="1"/>
</dbReference>
<protein>
    <submittedName>
        <fullName evidence="9">Vitamin B12 transporter BtuB</fullName>
    </submittedName>
</protein>
<dbReference type="Gene3D" id="2.60.40.1120">
    <property type="entry name" value="Carboxypeptidase-like, regulatory domain"/>
    <property type="match status" value="1"/>
</dbReference>
<evidence type="ECO:0000256" key="4">
    <source>
        <dbReference type="ARBA" id="ARBA00023077"/>
    </source>
</evidence>
<keyword evidence="2" id="KW-0813">Transport</keyword>
<dbReference type="Gene3D" id="2.170.130.10">
    <property type="entry name" value="TonB-dependent receptor, plug domain"/>
    <property type="match status" value="1"/>
</dbReference>
<dbReference type="GO" id="GO:0009279">
    <property type="term" value="C:cell outer membrane"/>
    <property type="evidence" value="ECO:0007669"/>
    <property type="project" value="UniProtKB-SubCell"/>
</dbReference>
<gene>
    <name evidence="9" type="primary">btuB_30</name>
    <name evidence="9" type="ORF">SDC9_31318</name>
</gene>
<dbReference type="Pfam" id="PF07715">
    <property type="entry name" value="Plug"/>
    <property type="match status" value="1"/>
</dbReference>
<dbReference type="EMBL" id="VSSQ01000204">
    <property type="protein sequence ID" value="MPL85350.1"/>
    <property type="molecule type" value="Genomic_DNA"/>
</dbReference>
<dbReference type="GO" id="GO:0015344">
    <property type="term" value="F:siderophore uptake transmembrane transporter activity"/>
    <property type="evidence" value="ECO:0007669"/>
    <property type="project" value="TreeGrafter"/>
</dbReference>
<dbReference type="Gene3D" id="2.40.170.20">
    <property type="entry name" value="TonB-dependent receptor, beta-barrel domain"/>
    <property type="match status" value="1"/>
</dbReference>
<proteinExistence type="predicted"/>
<evidence type="ECO:0000256" key="3">
    <source>
        <dbReference type="ARBA" id="ARBA00022692"/>
    </source>
</evidence>
<evidence type="ECO:0000256" key="1">
    <source>
        <dbReference type="ARBA" id="ARBA00004571"/>
    </source>
</evidence>
<dbReference type="InterPro" id="IPR036942">
    <property type="entry name" value="Beta-barrel_TonB_sf"/>
</dbReference>
<evidence type="ECO:0000256" key="2">
    <source>
        <dbReference type="ARBA" id="ARBA00022448"/>
    </source>
</evidence>
<comment type="caution">
    <text evidence="9">The sequence shown here is derived from an EMBL/GenBank/DDBJ whole genome shotgun (WGS) entry which is preliminary data.</text>
</comment>